<name>A0A3P7RTW7_9FIRM</name>
<dbReference type="OrthoDB" id="9806941at2"/>
<dbReference type="InterPro" id="IPR001689">
    <property type="entry name" value="Flag_FliM"/>
</dbReference>
<dbReference type="Pfam" id="PF02154">
    <property type="entry name" value="FliM"/>
    <property type="match status" value="1"/>
</dbReference>
<keyword evidence="5" id="KW-1003">Cell membrane</keyword>
<dbReference type="KEGG" id="cbar:PATL70BA_0458"/>
<keyword evidence="12" id="KW-0282">Flagellum</keyword>
<dbReference type="GO" id="GO:0071978">
    <property type="term" value="P:bacterial-type flagellum-dependent swarming motility"/>
    <property type="evidence" value="ECO:0007669"/>
    <property type="project" value="TreeGrafter"/>
</dbReference>
<organism evidence="12 13">
    <name type="scientific">Petrocella atlantisensis</name>
    <dbReference type="NCBI Taxonomy" id="2173034"/>
    <lineage>
        <taxon>Bacteria</taxon>
        <taxon>Bacillati</taxon>
        <taxon>Bacillota</taxon>
        <taxon>Clostridia</taxon>
        <taxon>Lachnospirales</taxon>
        <taxon>Vallitaleaceae</taxon>
        <taxon>Petrocella</taxon>
    </lineage>
</organism>
<reference evidence="12 13" key="1">
    <citation type="submission" date="2018-09" db="EMBL/GenBank/DDBJ databases">
        <authorList>
            <person name="Postec A."/>
        </authorList>
    </citation>
    <scope>NUCLEOTIDE SEQUENCE [LARGE SCALE GENOMIC DNA]</scope>
    <source>
        <strain evidence="12">70B-A</strain>
    </source>
</reference>
<keyword evidence="12" id="KW-0969">Cilium</keyword>
<dbReference type="SUPFAM" id="SSF103039">
    <property type="entry name" value="CheC-like"/>
    <property type="match status" value="1"/>
</dbReference>
<comment type="similarity">
    <text evidence="3">Belongs to the FliM family.</text>
</comment>
<dbReference type="InterPro" id="IPR028976">
    <property type="entry name" value="CheC-like_sf"/>
</dbReference>
<proteinExistence type="inferred from homology"/>
<dbReference type="PANTHER" id="PTHR30034:SF6">
    <property type="entry name" value="YOP PROTEINS TRANSLOCATION PROTEIN Q"/>
    <property type="match status" value="1"/>
</dbReference>
<dbReference type="RefSeq" id="WP_125135843.1">
    <property type="nucleotide sequence ID" value="NZ_LR130778.1"/>
</dbReference>
<keyword evidence="7" id="KW-0283">Flagellar rotation</keyword>
<dbReference type="SUPFAM" id="SSF101801">
    <property type="entry name" value="Surface presentation of antigens (SPOA)"/>
    <property type="match status" value="1"/>
</dbReference>
<accession>A0A3P7RTW7</accession>
<evidence type="ECO:0000313" key="12">
    <source>
        <dbReference type="EMBL" id="VDN46312.1"/>
    </source>
</evidence>
<evidence type="ECO:0000256" key="1">
    <source>
        <dbReference type="ARBA" id="ARBA00004117"/>
    </source>
</evidence>
<evidence type="ECO:0000256" key="5">
    <source>
        <dbReference type="ARBA" id="ARBA00022475"/>
    </source>
</evidence>
<keyword evidence="13" id="KW-1185">Reference proteome</keyword>
<feature type="domain" description="Flagellar motor switch protein FliN-like C-terminal" evidence="11">
    <location>
        <begin position="253"/>
        <end position="323"/>
    </location>
</feature>
<dbReference type="Proteomes" id="UP000279029">
    <property type="component" value="Chromosome"/>
</dbReference>
<keyword evidence="6" id="KW-0145">Chemotaxis</keyword>
<dbReference type="PRINTS" id="PR00955">
    <property type="entry name" value="FLGMOTORFLIM"/>
</dbReference>
<dbReference type="GO" id="GO:0005886">
    <property type="term" value="C:plasma membrane"/>
    <property type="evidence" value="ECO:0007669"/>
    <property type="project" value="UniProtKB-SubCell"/>
</dbReference>
<keyword evidence="8" id="KW-0472">Membrane</keyword>
<dbReference type="NCBIfam" id="TIGR01397">
    <property type="entry name" value="fliM_switch"/>
    <property type="match status" value="1"/>
</dbReference>
<dbReference type="PIRSF" id="PIRSF002888">
    <property type="entry name" value="FliM"/>
    <property type="match status" value="1"/>
</dbReference>
<gene>
    <name evidence="12" type="ORF">PATL70BA_0458</name>
</gene>
<dbReference type="PANTHER" id="PTHR30034">
    <property type="entry name" value="FLAGELLAR MOTOR SWITCH PROTEIN FLIM"/>
    <property type="match status" value="1"/>
</dbReference>
<dbReference type="GO" id="GO:0009425">
    <property type="term" value="C:bacterial-type flagellum basal body"/>
    <property type="evidence" value="ECO:0007669"/>
    <property type="project" value="UniProtKB-SubCell"/>
</dbReference>
<protein>
    <recommendedName>
        <fullName evidence="4 10">Flagellar motor switch protein FliM</fullName>
    </recommendedName>
</protein>
<evidence type="ECO:0000256" key="7">
    <source>
        <dbReference type="ARBA" id="ARBA00022779"/>
    </source>
</evidence>
<dbReference type="Gene3D" id="3.40.1550.10">
    <property type="entry name" value="CheC-like"/>
    <property type="match status" value="1"/>
</dbReference>
<evidence type="ECO:0000256" key="2">
    <source>
        <dbReference type="ARBA" id="ARBA00004202"/>
    </source>
</evidence>
<evidence type="ECO:0000256" key="10">
    <source>
        <dbReference type="NCBIfam" id="TIGR01397"/>
    </source>
</evidence>
<evidence type="ECO:0000259" key="11">
    <source>
        <dbReference type="Pfam" id="PF01052"/>
    </source>
</evidence>
<sequence length="327" mass="36908">MGEVLSQNEIDDLLNALNTGELDVEEYKHNASAKHVKEYDFARPSKFAKEHLRTLEIIFEHYARLVSTALPAYMRTSCQVEVINSEAVSFSEFSNALSNPILLGIMDLYPLKGNVLMDFSVKIGFSIIDRLLGGKGETLDKERDFSEIELAIIEKIMAICVDLLVEPWENVVSLEPRLEKIETNSQFAQVISPTEIIALLTLNLRIGNVEGLINICIPYTCIEPIIDKLNTKFWFSSMTESNEEVYRDIIEKRIAQAQIPVKAILGKSIITVNDFINLQVGDIIKLDKKITEDIEVKVGDLEKFTAKAGLFEKKNAVQIVSIIRKEE</sequence>
<dbReference type="GO" id="GO:0003774">
    <property type="term" value="F:cytoskeletal motor activity"/>
    <property type="evidence" value="ECO:0007669"/>
    <property type="project" value="InterPro"/>
</dbReference>
<dbReference type="CDD" id="cd17908">
    <property type="entry name" value="FliM"/>
    <property type="match status" value="1"/>
</dbReference>
<comment type="subcellular location">
    <subcellularLocation>
        <location evidence="1">Bacterial flagellum basal body</location>
    </subcellularLocation>
    <subcellularLocation>
        <location evidence="2">Cell membrane</location>
        <topology evidence="2">Peripheral membrane protein</topology>
    </subcellularLocation>
</comment>
<evidence type="ECO:0000256" key="6">
    <source>
        <dbReference type="ARBA" id="ARBA00022500"/>
    </source>
</evidence>
<keyword evidence="12" id="KW-0966">Cell projection</keyword>
<dbReference type="InterPro" id="IPR001543">
    <property type="entry name" value="FliN-like_C"/>
</dbReference>
<dbReference type="AlphaFoldDB" id="A0A3P7RTW7"/>
<dbReference type="EMBL" id="LR130778">
    <property type="protein sequence ID" value="VDN46312.1"/>
    <property type="molecule type" value="Genomic_DNA"/>
</dbReference>
<dbReference type="InterPro" id="IPR036429">
    <property type="entry name" value="SpoA-like_sf"/>
</dbReference>
<evidence type="ECO:0000256" key="8">
    <source>
        <dbReference type="ARBA" id="ARBA00023136"/>
    </source>
</evidence>
<evidence type="ECO:0000256" key="9">
    <source>
        <dbReference type="ARBA" id="ARBA00023143"/>
    </source>
</evidence>
<dbReference type="Gene3D" id="2.30.330.10">
    <property type="entry name" value="SpoA-like"/>
    <property type="match status" value="1"/>
</dbReference>
<dbReference type="Pfam" id="PF01052">
    <property type="entry name" value="FliMN_C"/>
    <property type="match status" value="1"/>
</dbReference>
<evidence type="ECO:0000256" key="3">
    <source>
        <dbReference type="ARBA" id="ARBA00011049"/>
    </source>
</evidence>
<evidence type="ECO:0000256" key="4">
    <source>
        <dbReference type="ARBA" id="ARBA00021898"/>
    </source>
</evidence>
<evidence type="ECO:0000313" key="13">
    <source>
        <dbReference type="Proteomes" id="UP000279029"/>
    </source>
</evidence>
<dbReference type="GO" id="GO:0050918">
    <property type="term" value="P:positive chemotaxis"/>
    <property type="evidence" value="ECO:0007669"/>
    <property type="project" value="TreeGrafter"/>
</dbReference>
<keyword evidence="9" id="KW-0975">Bacterial flagellum</keyword>